<evidence type="ECO:0000313" key="3">
    <source>
        <dbReference type="Proteomes" id="UP000518266"/>
    </source>
</evidence>
<proteinExistence type="predicted"/>
<feature type="compositionally biased region" description="Basic and acidic residues" evidence="1">
    <location>
        <begin position="17"/>
        <end position="30"/>
    </location>
</feature>
<feature type="region of interest" description="Disordered" evidence="1">
    <location>
        <begin position="1"/>
        <end position="105"/>
    </location>
</feature>
<feature type="compositionally biased region" description="Polar residues" evidence="1">
    <location>
        <begin position="124"/>
        <end position="144"/>
    </location>
</feature>
<feature type="compositionally biased region" description="Basic and acidic residues" evidence="1">
    <location>
        <begin position="46"/>
        <end position="58"/>
    </location>
</feature>
<name>A0A7J5YQP5_DISMA</name>
<evidence type="ECO:0000256" key="1">
    <source>
        <dbReference type="SAM" id="MobiDB-lite"/>
    </source>
</evidence>
<evidence type="ECO:0000313" key="2">
    <source>
        <dbReference type="EMBL" id="KAF3851720.1"/>
    </source>
</evidence>
<dbReference type="Proteomes" id="UP000518266">
    <property type="component" value="Unassembled WGS sequence"/>
</dbReference>
<feature type="region of interest" description="Disordered" evidence="1">
    <location>
        <begin position="124"/>
        <end position="223"/>
    </location>
</feature>
<keyword evidence="3" id="KW-1185">Reference proteome</keyword>
<reference evidence="2 3" key="1">
    <citation type="submission" date="2020-03" db="EMBL/GenBank/DDBJ databases">
        <title>Dissostichus mawsoni Genome sequencing and assembly.</title>
        <authorList>
            <person name="Park H."/>
        </authorList>
    </citation>
    <scope>NUCLEOTIDE SEQUENCE [LARGE SCALE GENOMIC DNA]</scope>
    <source>
        <strain evidence="2">DM0001</strain>
        <tissue evidence="2">Muscle</tissue>
    </source>
</reference>
<feature type="compositionally biased region" description="Basic and acidic residues" evidence="1">
    <location>
        <begin position="83"/>
        <end position="93"/>
    </location>
</feature>
<gene>
    <name evidence="2" type="ORF">F7725_013492</name>
</gene>
<dbReference type="OrthoDB" id="8953377at2759"/>
<feature type="compositionally biased region" description="Low complexity" evidence="1">
    <location>
        <begin position="156"/>
        <end position="179"/>
    </location>
</feature>
<accession>A0A7J5YQP5</accession>
<dbReference type="EMBL" id="JAAKFY010000010">
    <property type="protein sequence ID" value="KAF3851720.1"/>
    <property type="molecule type" value="Genomic_DNA"/>
</dbReference>
<organism evidence="2 3">
    <name type="scientific">Dissostichus mawsoni</name>
    <name type="common">Antarctic cod</name>
    <dbReference type="NCBI Taxonomy" id="36200"/>
    <lineage>
        <taxon>Eukaryota</taxon>
        <taxon>Metazoa</taxon>
        <taxon>Chordata</taxon>
        <taxon>Craniata</taxon>
        <taxon>Vertebrata</taxon>
        <taxon>Euteleostomi</taxon>
        <taxon>Actinopterygii</taxon>
        <taxon>Neopterygii</taxon>
        <taxon>Teleostei</taxon>
        <taxon>Neoteleostei</taxon>
        <taxon>Acanthomorphata</taxon>
        <taxon>Eupercaria</taxon>
        <taxon>Perciformes</taxon>
        <taxon>Notothenioidei</taxon>
        <taxon>Nototheniidae</taxon>
        <taxon>Dissostichus</taxon>
    </lineage>
</organism>
<feature type="compositionally biased region" description="Basic residues" evidence="1">
    <location>
        <begin position="31"/>
        <end position="45"/>
    </location>
</feature>
<dbReference type="AlphaFoldDB" id="A0A7J5YQP5"/>
<comment type="caution">
    <text evidence="2">The sequence shown here is derived from an EMBL/GenBank/DDBJ whole genome shotgun (WGS) entry which is preliminary data.</text>
</comment>
<sequence length="223" mass="24925">MKRSASTVVPQRPQEVNLRDYTLEKPSQDRVHHHHHHHRCHHRRDRDRDKDRERRQRSLDVPLGGQPPGSAGATGEQESDPAPPRERAPERGRSHDRKHHSSADKQRYYSCDRYCSREHCHTKSATASCAASPSEGQDTSNKQGSGWDKGDPVAVSSSSRTSSRGRRLLPQTPLTPRPGVAYKTAASSPVHFVSGRLSRGLSEQNALRHSGPPPPLSRHSHQL</sequence>
<protein>
    <submittedName>
        <fullName evidence="2">Uncharacterized protein</fullName>
    </submittedName>
</protein>